<dbReference type="EMBL" id="UAVW01000009">
    <property type="protein sequence ID" value="SQB10927.1"/>
    <property type="molecule type" value="Genomic_DNA"/>
</dbReference>
<keyword evidence="1" id="KW-0472">Membrane</keyword>
<feature type="transmembrane region" description="Helical" evidence="1">
    <location>
        <begin position="15"/>
        <end position="38"/>
    </location>
</feature>
<keyword evidence="1" id="KW-1133">Transmembrane helix</keyword>
<proteinExistence type="predicted"/>
<keyword evidence="1" id="KW-0812">Transmembrane</keyword>
<evidence type="ECO:0000313" key="2">
    <source>
        <dbReference type="EMBL" id="SQB10927.1"/>
    </source>
</evidence>
<evidence type="ECO:0000313" key="3">
    <source>
        <dbReference type="Proteomes" id="UP000251853"/>
    </source>
</evidence>
<evidence type="ECO:0000256" key="1">
    <source>
        <dbReference type="SAM" id="Phobius"/>
    </source>
</evidence>
<dbReference type="Proteomes" id="UP000251853">
    <property type="component" value="Unassembled WGS sequence"/>
</dbReference>
<name>A0A2X2U947_9FIRM</name>
<feature type="transmembrane region" description="Helical" evidence="1">
    <location>
        <begin position="50"/>
        <end position="73"/>
    </location>
</feature>
<dbReference type="AlphaFoldDB" id="A0A2X2U947"/>
<protein>
    <submittedName>
        <fullName evidence="2">Sporulation integral membrane protein YtvI</fullName>
    </submittedName>
</protein>
<keyword evidence="3" id="KW-1185">Reference proteome</keyword>
<sequence>MEIQSYVAGTLFVCIRSYALIMTITFVELSIGLTLIGVKIVGSQIGLHPVVTLVSMFVGAQLLGVLGLFGFPIGLSLLRYLNETGAIRLFKTA</sequence>
<accession>A0A2X2U947</accession>
<organism evidence="2 3">
    <name type="scientific">Enterocloster clostridioformis</name>
    <dbReference type="NCBI Taxonomy" id="1531"/>
    <lineage>
        <taxon>Bacteria</taxon>
        <taxon>Bacillati</taxon>
        <taxon>Bacillota</taxon>
        <taxon>Clostridia</taxon>
        <taxon>Lachnospirales</taxon>
        <taxon>Lachnospiraceae</taxon>
        <taxon>Enterocloster</taxon>
    </lineage>
</organism>
<gene>
    <name evidence="2" type="ORF">NCTC11224_02271</name>
</gene>
<reference evidence="2 3" key="1">
    <citation type="submission" date="2018-06" db="EMBL/GenBank/DDBJ databases">
        <authorList>
            <consortium name="Pathogen Informatics"/>
            <person name="Doyle S."/>
        </authorList>
    </citation>
    <scope>NUCLEOTIDE SEQUENCE [LARGE SCALE GENOMIC DNA]</scope>
    <source>
        <strain evidence="2 3">NCTC11224</strain>
    </source>
</reference>